<dbReference type="PANTHER" id="PTHR30471">
    <property type="entry name" value="DNA REPAIR PROTEIN RADC"/>
    <property type="match status" value="1"/>
</dbReference>
<dbReference type="PANTHER" id="PTHR30471:SF3">
    <property type="entry name" value="UPF0758 PROTEIN YEES-RELATED"/>
    <property type="match status" value="1"/>
</dbReference>
<evidence type="ECO:0000313" key="5">
    <source>
        <dbReference type="EMBL" id="MDT2401445.1"/>
    </source>
</evidence>
<comment type="caution">
    <text evidence="5">The sequence shown here is derived from an EMBL/GenBank/DDBJ whole genome shotgun (WGS) entry which is preliminary data.</text>
</comment>
<keyword evidence="2" id="KW-0378">Hydrolase</keyword>
<keyword evidence="2" id="KW-0482">Metalloprotease</keyword>
<reference evidence="5" key="1">
    <citation type="submission" date="2023-03" db="EMBL/GenBank/DDBJ databases">
        <authorList>
            <person name="Shen W."/>
            <person name="Cai J."/>
        </authorList>
    </citation>
    <scope>NUCLEOTIDE SEQUENCE</scope>
    <source>
        <strain evidence="5">P33-2</strain>
    </source>
</reference>
<protein>
    <submittedName>
        <fullName evidence="5">JAB domain-containing protein</fullName>
    </submittedName>
</protein>
<evidence type="ECO:0000259" key="4">
    <source>
        <dbReference type="Pfam" id="PF04002"/>
    </source>
</evidence>
<dbReference type="RefSeq" id="WP_311860820.1">
    <property type="nucleotide sequence ID" value="NZ_JARPWD010000006.1"/>
</dbReference>
<feature type="transmembrane region" description="Helical" evidence="3">
    <location>
        <begin position="247"/>
        <end position="271"/>
    </location>
</feature>
<dbReference type="Gene3D" id="3.40.140.10">
    <property type="entry name" value="Cytidine Deaminase, domain 2"/>
    <property type="match status" value="1"/>
</dbReference>
<keyword evidence="3" id="KW-1133">Transmembrane helix</keyword>
<evidence type="ECO:0000313" key="6">
    <source>
        <dbReference type="Proteomes" id="UP001260773"/>
    </source>
</evidence>
<feature type="domain" description="RadC-like JAB" evidence="4">
    <location>
        <begin position="47"/>
        <end position="154"/>
    </location>
</feature>
<dbReference type="InterPro" id="IPR001405">
    <property type="entry name" value="UPF0758"/>
</dbReference>
<evidence type="ECO:0000256" key="1">
    <source>
        <dbReference type="ARBA" id="ARBA00010243"/>
    </source>
</evidence>
<keyword evidence="3" id="KW-0812">Transmembrane</keyword>
<proteinExistence type="inferred from homology"/>
<keyword evidence="2" id="KW-0645">Protease</keyword>
<evidence type="ECO:0000256" key="3">
    <source>
        <dbReference type="SAM" id="Phobius"/>
    </source>
</evidence>
<keyword evidence="3" id="KW-0472">Membrane</keyword>
<dbReference type="InterPro" id="IPR025657">
    <property type="entry name" value="RadC_JAB"/>
</dbReference>
<dbReference type="EMBL" id="JARPWH010000007">
    <property type="protein sequence ID" value="MDT2401445.1"/>
    <property type="molecule type" value="Genomic_DNA"/>
</dbReference>
<sequence>MENQKSKTEIVSQYETRLTRREDIKVPFGEITEETMYFGRDYYAAVSKSLIEDLSVEHQIALFLAYDGSVVGAEILAKGTEEQVSFSPRKVVRTAIMLNSRFVVLVHNHPQNATTTCSEMDKVAYSLSERQLDKYDITLVDSMVLTDSGNWSSVSAAMREDSCPATLGTASGTIRGRGYQPAPFLMKTELSRKEKLSREIRECFEKLLKNITAIVFLVMIMAEGSFFSLEESFTFDQILSLVLQKPILGSVIICISILCFAILDNILDLIILTFQKFKKDETEIQKLEMICSFRNECLDIATNYLLESSDTKNKGLLILNSLQSNSMMLEKSWYQERTLAEIEMKISQLKISMNI</sequence>
<organism evidence="5 6">
    <name type="scientific">Enterococcus avium</name>
    <name type="common">Streptococcus avium</name>
    <dbReference type="NCBI Taxonomy" id="33945"/>
    <lineage>
        <taxon>Bacteria</taxon>
        <taxon>Bacillati</taxon>
        <taxon>Bacillota</taxon>
        <taxon>Bacilli</taxon>
        <taxon>Lactobacillales</taxon>
        <taxon>Enterococcaceae</taxon>
        <taxon>Enterococcus</taxon>
    </lineage>
</organism>
<dbReference type="Pfam" id="PF04002">
    <property type="entry name" value="RadC"/>
    <property type="match status" value="1"/>
</dbReference>
<accession>A0AAW8RQC7</accession>
<dbReference type="GO" id="GO:0008237">
    <property type="term" value="F:metallopeptidase activity"/>
    <property type="evidence" value="ECO:0007669"/>
    <property type="project" value="UniProtKB-KW"/>
</dbReference>
<dbReference type="AlphaFoldDB" id="A0AAW8RQC7"/>
<comment type="similarity">
    <text evidence="1">Belongs to the UPF0758 family.</text>
</comment>
<name>A0AAW8RQC7_ENTAV</name>
<evidence type="ECO:0000256" key="2">
    <source>
        <dbReference type="ARBA" id="ARBA00023049"/>
    </source>
</evidence>
<gene>
    <name evidence="5" type="ORF">P7D43_03610</name>
</gene>
<feature type="transmembrane region" description="Helical" evidence="3">
    <location>
        <begin position="207"/>
        <end position="227"/>
    </location>
</feature>
<dbReference type="Proteomes" id="UP001260773">
    <property type="component" value="Unassembled WGS sequence"/>
</dbReference>